<gene>
    <name evidence="4" type="primary">CP</name>
</gene>
<protein>
    <submittedName>
        <fullName evidence="4">Putative coat protein</fullName>
    </submittedName>
</protein>
<dbReference type="InterPro" id="IPR002679">
    <property type="entry name" value="Closter_coat"/>
</dbReference>
<dbReference type="GeneID" id="27205860"/>
<keyword evidence="3" id="KW-0946">Virion</keyword>
<dbReference type="Proteomes" id="UP000202842">
    <property type="component" value="Segment"/>
</dbReference>
<dbReference type="RefSeq" id="YP_009241370.1">
    <property type="nucleotide sequence ID" value="NC_029783.1"/>
</dbReference>
<dbReference type="KEGG" id="vg:27205860"/>
<sequence length="298" mass="32609">MATPTGPQGITVTQNQVVNQAGVLYIVKRAGESRLPFGYTFVRNGTAADASLPGVPDAAYVVSSSTPAPVREEVEDKGVVFEEKMTKVSDPKDLFLKPSLNQVLDMTKFGSMLPLPTVEPGLMADEDAHIVSEELMKLQQSIMHDTSNEAIAAFVLACFQVVVTYSTSEETELKEQYGAVIGYGDKPVLTLKALYSTIRTAVSGKNYENPVRQYWRKFSPSIISASSVGKIKPNQKVLAQHGVVKRFASYCLDVLRPSYAYYNVRQIRAWQLAQREAFSAVASSNATTLHNTSELKSG</sequence>
<keyword evidence="2 4" id="KW-0167">Capsid protein</keyword>
<keyword evidence="5" id="KW-1185">Reference proteome</keyword>
<dbReference type="GO" id="GO:0019028">
    <property type="term" value="C:viral capsid"/>
    <property type="evidence" value="ECO:0007669"/>
    <property type="project" value="UniProtKB-KW"/>
</dbReference>
<evidence type="ECO:0000256" key="2">
    <source>
        <dbReference type="ARBA" id="ARBA00022561"/>
    </source>
</evidence>
<organism evidence="4">
    <name type="scientific">Grapevine leafroll-associated virus 13</name>
    <dbReference type="NCBI Taxonomy" id="1815581"/>
    <lineage>
        <taxon>Viruses</taxon>
        <taxon>Riboviria</taxon>
        <taxon>Orthornavirae</taxon>
        <taxon>Kitrinoviricota</taxon>
        <taxon>Alsuviricetes</taxon>
        <taxon>Martellivirales</taxon>
        <taxon>Closteroviridae</taxon>
        <taxon>Ampelovirus</taxon>
        <taxon>Ampelovirus tredecimvitis</taxon>
    </lineage>
</organism>
<evidence type="ECO:0000256" key="3">
    <source>
        <dbReference type="ARBA" id="ARBA00022844"/>
    </source>
</evidence>
<name>A0A146FDH8_9CLOS</name>
<comment type="subcellular location">
    <subcellularLocation>
        <location evidence="1">Virion</location>
    </subcellularLocation>
</comment>
<evidence type="ECO:0000313" key="4">
    <source>
        <dbReference type="EMBL" id="BAU68564.1"/>
    </source>
</evidence>
<dbReference type="EMBL" id="LC052212">
    <property type="protein sequence ID" value="BAU68564.1"/>
    <property type="molecule type" value="Genomic_RNA"/>
</dbReference>
<dbReference type="OrthoDB" id="35655at10239"/>
<proteinExistence type="predicted"/>
<reference evidence="4" key="1">
    <citation type="journal article" date="2016" name="Arch. Virol.">
        <title>Molecular characterization of a novel putative ampelovirus tentatively named grapevine leafroll-associated virus 13.</title>
        <authorList>
            <person name="Ito T."/>
            <person name="Nakaune R."/>
        </authorList>
    </citation>
    <scope>NUCLEOTIDE SEQUENCE [LARGE SCALE GENOMIC DNA]</scope>
    <source>
        <strain evidence="4">A177</strain>
    </source>
</reference>
<dbReference type="Pfam" id="PF01785">
    <property type="entry name" value="Closter_coat"/>
    <property type="match status" value="1"/>
</dbReference>
<accession>A0A146FDH8</accession>
<evidence type="ECO:0000256" key="1">
    <source>
        <dbReference type="ARBA" id="ARBA00004328"/>
    </source>
</evidence>
<evidence type="ECO:0000313" key="5">
    <source>
        <dbReference type="Proteomes" id="UP000202842"/>
    </source>
</evidence>